<protein>
    <submittedName>
        <fullName evidence="1">Uncharacterized protein</fullName>
    </submittedName>
</protein>
<reference evidence="1 2" key="1">
    <citation type="journal article" date="2016" name="Nat. Commun.">
        <title>Extremotolerant tardigrade genome and improved radiotolerance of human cultured cells by tardigrade-unique protein.</title>
        <authorList>
            <person name="Hashimoto T."/>
            <person name="Horikawa D.D."/>
            <person name="Saito Y."/>
            <person name="Kuwahara H."/>
            <person name="Kozuka-Hata H."/>
            <person name="Shin-I T."/>
            <person name="Minakuchi Y."/>
            <person name="Ohishi K."/>
            <person name="Motoyama A."/>
            <person name="Aizu T."/>
            <person name="Enomoto A."/>
            <person name="Kondo K."/>
            <person name="Tanaka S."/>
            <person name="Hara Y."/>
            <person name="Koshikawa S."/>
            <person name="Sagara H."/>
            <person name="Miura T."/>
            <person name="Yokobori S."/>
            <person name="Miyagawa K."/>
            <person name="Suzuki Y."/>
            <person name="Kubo T."/>
            <person name="Oyama M."/>
            <person name="Kohara Y."/>
            <person name="Fujiyama A."/>
            <person name="Arakawa K."/>
            <person name="Katayama T."/>
            <person name="Toyoda A."/>
            <person name="Kunieda T."/>
        </authorList>
    </citation>
    <scope>NUCLEOTIDE SEQUENCE [LARGE SCALE GENOMIC DNA]</scope>
    <source>
        <strain evidence="1 2">YOKOZUNA-1</strain>
    </source>
</reference>
<organism evidence="1 2">
    <name type="scientific">Ramazzottius varieornatus</name>
    <name type="common">Water bear</name>
    <name type="synonym">Tardigrade</name>
    <dbReference type="NCBI Taxonomy" id="947166"/>
    <lineage>
        <taxon>Eukaryota</taxon>
        <taxon>Metazoa</taxon>
        <taxon>Ecdysozoa</taxon>
        <taxon>Tardigrada</taxon>
        <taxon>Eutardigrada</taxon>
        <taxon>Parachela</taxon>
        <taxon>Hypsibioidea</taxon>
        <taxon>Ramazzottiidae</taxon>
        <taxon>Ramazzottius</taxon>
    </lineage>
</organism>
<sequence>MGNQLTRATFNEDEQRYGQAAIRELISPGSIQYASSEACSLLPHDALKDFPYTVMARQTTEIHKKPYLWSAGQWNWKIFSRKLRRFCHFASVNTAETAITG</sequence>
<dbReference type="AlphaFoldDB" id="A0A1D1W2G1"/>
<name>A0A1D1W2G1_RAMVA</name>
<accession>A0A1D1W2G1</accession>
<dbReference type="EMBL" id="BDGG01000015">
    <property type="protein sequence ID" value="GAV07735.1"/>
    <property type="molecule type" value="Genomic_DNA"/>
</dbReference>
<comment type="caution">
    <text evidence="1">The sequence shown here is derived from an EMBL/GenBank/DDBJ whole genome shotgun (WGS) entry which is preliminary data.</text>
</comment>
<evidence type="ECO:0000313" key="1">
    <source>
        <dbReference type="EMBL" id="GAV07735.1"/>
    </source>
</evidence>
<gene>
    <name evidence="1" type="primary">RvY_17542-1</name>
    <name evidence="1" type="synonym">RvY_17542.1</name>
    <name evidence="1" type="ORF">RvY_17542</name>
</gene>
<proteinExistence type="predicted"/>
<dbReference type="Proteomes" id="UP000186922">
    <property type="component" value="Unassembled WGS sequence"/>
</dbReference>
<evidence type="ECO:0000313" key="2">
    <source>
        <dbReference type="Proteomes" id="UP000186922"/>
    </source>
</evidence>
<keyword evidence="2" id="KW-1185">Reference proteome</keyword>